<dbReference type="Pfam" id="PF13966">
    <property type="entry name" value="zf-RVT"/>
    <property type="match status" value="1"/>
</dbReference>
<protein>
    <submittedName>
        <fullName evidence="3">Ribonuclease H protein</fullName>
    </submittedName>
</protein>
<evidence type="ECO:0000259" key="2">
    <source>
        <dbReference type="Pfam" id="PF13966"/>
    </source>
</evidence>
<evidence type="ECO:0000259" key="1">
    <source>
        <dbReference type="Pfam" id="PF13456"/>
    </source>
</evidence>
<dbReference type="GO" id="GO:0003676">
    <property type="term" value="F:nucleic acid binding"/>
    <property type="evidence" value="ECO:0007669"/>
    <property type="project" value="InterPro"/>
</dbReference>
<dbReference type="PANTHER" id="PTHR47074:SF73">
    <property type="entry name" value="OS04G0448401 PROTEIN"/>
    <property type="match status" value="1"/>
</dbReference>
<evidence type="ECO:0000313" key="4">
    <source>
        <dbReference type="Proteomes" id="UP000327157"/>
    </source>
</evidence>
<dbReference type="InterPro" id="IPR012337">
    <property type="entry name" value="RNaseH-like_sf"/>
</dbReference>
<proteinExistence type="predicted"/>
<dbReference type="InterPro" id="IPR052929">
    <property type="entry name" value="RNase_H-like_EbsB-rel"/>
</dbReference>
<keyword evidence="4" id="KW-1185">Reference proteome</keyword>
<dbReference type="OrthoDB" id="1166575at2759"/>
<dbReference type="InterPro" id="IPR036397">
    <property type="entry name" value="RNaseH_sf"/>
</dbReference>
<dbReference type="InterPro" id="IPR002156">
    <property type="entry name" value="RNaseH_domain"/>
</dbReference>
<feature type="domain" description="Reverse transcriptase zinc-binding" evidence="2">
    <location>
        <begin position="2"/>
        <end position="99"/>
    </location>
</feature>
<dbReference type="SUPFAM" id="SSF53098">
    <property type="entry name" value="Ribonuclease H-like"/>
    <property type="match status" value="1"/>
</dbReference>
<dbReference type="CDD" id="cd06222">
    <property type="entry name" value="RNase_H_like"/>
    <property type="match status" value="1"/>
</dbReference>
<dbReference type="GO" id="GO:0004523">
    <property type="term" value="F:RNA-DNA hybrid ribonuclease activity"/>
    <property type="evidence" value="ECO:0007669"/>
    <property type="project" value="InterPro"/>
</dbReference>
<comment type="caution">
    <text evidence="3">The sequence shown here is derived from an EMBL/GenBank/DDBJ whole genome shotgun (WGS) entry which is preliminary data.</text>
</comment>
<evidence type="ECO:0000313" key="3">
    <source>
        <dbReference type="EMBL" id="KAB2595307.1"/>
    </source>
</evidence>
<organism evidence="3 4">
    <name type="scientific">Pyrus ussuriensis x Pyrus communis</name>
    <dbReference type="NCBI Taxonomy" id="2448454"/>
    <lineage>
        <taxon>Eukaryota</taxon>
        <taxon>Viridiplantae</taxon>
        <taxon>Streptophyta</taxon>
        <taxon>Embryophyta</taxon>
        <taxon>Tracheophyta</taxon>
        <taxon>Spermatophyta</taxon>
        <taxon>Magnoliopsida</taxon>
        <taxon>eudicotyledons</taxon>
        <taxon>Gunneridae</taxon>
        <taxon>Pentapetalae</taxon>
        <taxon>rosids</taxon>
        <taxon>fabids</taxon>
        <taxon>Rosales</taxon>
        <taxon>Rosaceae</taxon>
        <taxon>Amygdaloideae</taxon>
        <taxon>Maleae</taxon>
        <taxon>Pyrus</taxon>
    </lineage>
</organism>
<dbReference type="Pfam" id="PF13456">
    <property type="entry name" value="RVT_3"/>
    <property type="match status" value="1"/>
</dbReference>
<reference evidence="3 4" key="3">
    <citation type="submission" date="2019-11" db="EMBL/GenBank/DDBJ databases">
        <title>A de novo genome assembly of a pear dwarfing rootstock.</title>
        <authorList>
            <person name="Wang F."/>
            <person name="Wang J."/>
            <person name="Li S."/>
            <person name="Zhang Y."/>
            <person name="Fang M."/>
            <person name="Ma L."/>
            <person name="Zhao Y."/>
            <person name="Jiang S."/>
        </authorList>
    </citation>
    <scope>NUCLEOTIDE SEQUENCE [LARGE SCALE GENOMIC DNA]</scope>
    <source>
        <strain evidence="3">S2</strain>
        <tissue evidence="3">Leaf</tissue>
    </source>
</reference>
<reference evidence="3 4" key="1">
    <citation type="submission" date="2019-09" db="EMBL/GenBank/DDBJ databases">
        <authorList>
            <person name="Ou C."/>
        </authorList>
    </citation>
    <scope>NUCLEOTIDE SEQUENCE [LARGE SCALE GENOMIC DNA]</scope>
    <source>
        <strain evidence="3">S2</strain>
        <tissue evidence="3">Leaf</tissue>
    </source>
</reference>
<dbReference type="AlphaFoldDB" id="A0A5N5EX31"/>
<dbReference type="InterPro" id="IPR044730">
    <property type="entry name" value="RNase_H-like_dom_plant"/>
</dbReference>
<reference evidence="4" key="2">
    <citation type="submission" date="2019-10" db="EMBL/GenBank/DDBJ databases">
        <title>A de novo genome assembly of a pear dwarfing rootstock.</title>
        <authorList>
            <person name="Wang F."/>
            <person name="Wang J."/>
            <person name="Li S."/>
            <person name="Zhang Y."/>
            <person name="Fang M."/>
            <person name="Ma L."/>
            <person name="Zhao Y."/>
            <person name="Jiang S."/>
        </authorList>
    </citation>
    <scope>NUCLEOTIDE SEQUENCE [LARGE SCALE GENOMIC DNA]</scope>
</reference>
<feature type="domain" description="RNase H type-1" evidence="1">
    <location>
        <begin position="140"/>
        <end position="250"/>
    </location>
</feature>
<name>A0A5N5EX31_9ROSA</name>
<dbReference type="EMBL" id="SMOL01000781">
    <property type="protein sequence ID" value="KAB2595307.1"/>
    <property type="molecule type" value="Genomic_DNA"/>
</dbReference>
<dbReference type="Gene3D" id="3.30.420.10">
    <property type="entry name" value="Ribonuclease H-like superfamily/Ribonuclease H"/>
    <property type="match status" value="1"/>
</dbReference>
<dbReference type="InterPro" id="IPR026960">
    <property type="entry name" value="RVT-Znf"/>
</dbReference>
<sequence>MYTIKSGYHWIHNREAPLRHRRSSLLASINKHVWTSIWKLEAPPKIRLFMWCILHIALATRLDLSKRHVNISPISPICNKEDELVEHMLLLCPWVEPVWFGGQLNYKVNRFEIDTHVHSNGVPQIISVWSPPKFAWYKVNVDSSWSSTTKKGHVAAVIRDSNGRFIAARKQSDKALLEGCKPANYLELGKVIIESNSKEVVSSLSNSIYQGRWEMVPVLCKAMNMKGSFQQCLWSWVPRSANRAVDILASVKNLEMSNYTWVERPPSLIVYILKNDGLPCPH</sequence>
<dbReference type="PANTHER" id="PTHR47074">
    <property type="entry name" value="BNAC02G40300D PROTEIN"/>
    <property type="match status" value="1"/>
</dbReference>
<accession>A0A5N5EX31</accession>
<gene>
    <name evidence="3" type="ORF">D8674_030757</name>
</gene>
<dbReference type="Proteomes" id="UP000327157">
    <property type="component" value="Chromosome 7"/>
</dbReference>